<dbReference type="SUPFAM" id="SSF47413">
    <property type="entry name" value="lambda repressor-like DNA-binding domains"/>
    <property type="match status" value="1"/>
</dbReference>
<organism evidence="2 3">
    <name type="scientific">Amaricoccus solimangrovi</name>
    <dbReference type="NCBI Taxonomy" id="2589815"/>
    <lineage>
        <taxon>Bacteria</taxon>
        <taxon>Pseudomonadati</taxon>
        <taxon>Pseudomonadota</taxon>
        <taxon>Alphaproteobacteria</taxon>
        <taxon>Rhodobacterales</taxon>
        <taxon>Paracoccaceae</taxon>
        <taxon>Amaricoccus</taxon>
    </lineage>
</organism>
<dbReference type="Pfam" id="PF01381">
    <property type="entry name" value="HTH_3"/>
    <property type="match status" value="1"/>
</dbReference>
<evidence type="ECO:0000313" key="3">
    <source>
        <dbReference type="Proteomes" id="UP000319255"/>
    </source>
</evidence>
<name>A0A501WT63_9RHOB</name>
<dbReference type="SMART" id="SM00530">
    <property type="entry name" value="HTH_XRE"/>
    <property type="match status" value="1"/>
</dbReference>
<proteinExistence type="predicted"/>
<dbReference type="EMBL" id="VFRP01000003">
    <property type="protein sequence ID" value="TPE52609.1"/>
    <property type="molecule type" value="Genomic_DNA"/>
</dbReference>
<dbReference type="InterPro" id="IPR010982">
    <property type="entry name" value="Lambda_DNA-bd_dom_sf"/>
</dbReference>
<evidence type="ECO:0000259" key="1">
    <source>
        <dbReference type="PROSITE" id="PS50943"/>
    </source>
</evidence>
<dbReference type="AlphaFoldDB" id="A0A501WT63"/>
<comment type="caution">
    <text evidence="2">The sequence shown here is derived from an EMBL/GenBank/DDBJ whole genome shotgun (WGS) entry which is preliminary data.</text>
</comment>
<accession>A0A501WT63</accession>
<dbReference type="InterPro" id="IPR001387">
    <property type="entry name" value="Cro/C1-type_HTH"/>
</dbReference>
<evidence type="ECO:0000313" key="2">
    <source>
        <dbReference type="EMBL" id="TPE52609.1"/>
    </source>
</evidence>
<feature type="domain" description="HTH cro/C1-type" evidence="1">
    <location>
        <begin position="106"/>
        <end position="161"/>
    </location>
</feature>
<dbReference type="PROSITE" id="PS50943">
    <property type="entry name" value="HTH_CROC1"/>
    <property type="match status" value="1"/>
</dbReference>
<gene>
    <name evidence="2" type="ORF">FJM51_05370</name>
</gene>
<dbReference type="Proteomes" id="UP000319255">
    <property type="component" value="Unassembled WGS sequence"/>
</dbReference>
<sequence>MIRLSQRATERSIKGCMTRTRAGVRAAPRLGEVVLLKATTIGFFGGSRYIVAGKTGSNKRRWYSFFRRFRDQRCVFTNRVISRTEIWSPDPVRSSRAMLSRLAQNIEHWRQIRGYSQSQLSQRAGLSATAVNDIFRTPDRSPRLQTVEQIAAALDITLWQLLEGAEGPERPETPPPPAGAVSARGAVTIVEQGEFTAGERAQLEAYPPEQRERIRIAVAIGPDAMIFGILPGERVAIIPLRDYSGRLVVVTSESGEATLRYCLPPWLVEFHPGAAPSHEFMERPGLKVVGAISGARAVNAGAEARFPAPEG</sequence>
<dbReference type="Gene3D" id="1.10.260.40">
    <property type="entry name" value="lambda repressor-like DNA-binding domains"/>
    <property type="match status" value="1"/>
</dbReference>
<dbReference type="CDD" id="cd00093">
    <property type="entry name" value="HTH_XRE"/>
    <property type="match status" value="1"/>
</dbReference>
<reference evidence="2 3" key="1">
    <citation type="submission" date="2019-06" db="EMBL/GenBank/DDBJ databases">
        <title>A novel bacterium of genus Amaricoccus, isolated from marine sediment.</title>
        <authorList>
            <person name="Huang H."/>
            <person name="Mo K."/>
            <person name="Hu Y."/>
        </authorList>
    </citation>
    <scope>NUCLEOTIDE SEQUENCE [LARGE SCALE GENOMIC DNA]</scope>
    <source>
        <strain evidence="2 3">HB172011</strain>
    </source>
</reference>
<protein>
    <submittedName>
        <fullName evidence="2">Helix-turn-helix transcriptional regulator</fullName>
    </submittedName>
</protein>
<dbReference type="GO" id="GO:0003677">
    <property type="term" value="F:DNA binding"/>
    <property type="evidence" value="ECO:0007669"/>
    <property type="project" value="InterPro"/>
</dbReference>
<dbReference type="OrthoDB" id="2959414at2"/>
<keyword evidence="3" id="KW-1185">Reference proteome</keyword>